<gene>
    <name evidence="2" type="ORF">WMO63_01925</name>
</gene>
<dbReference type="Gene3D" id="2.40.320.10">
    <property type="entry name" value="Hypothetical Protein Pfu-838710-001"/>
    <property type="match status" value="1"/>
</dbReference>
<reference evidence="2 3" key="1">
    <citation type="submission" date="2024-03" db="EMBL/GenBank/DDBJ databases">
        <title>Human intestinal bacterial collection.</title>
        <authorList>
            <person name="Pauvert C."/>
            <person name="Hitch T.C.A."/>
            <person name="Clavel T."/>
        </authorList>
    </citation>
    <scope>NUCLEOTIDE SEQUENCE [LARGE SCALE GENOMIC DNA]</scope>
    <source>
        <strain evidence="2 3">CLA-SR-H024</strain>
    </source>
</reference>
<protein>
    <submittedName>
        <fullName evidence="2">CYTH domain-containing protein</fullName>
    </submittedName>
</protein>
<keyword evidence="3" id="KW-1185">Reference proteome</keyword>
<dbReference type="CDD" id="cd07762">
    <property type="entry name" value="CYTH-like_Pase_1"/>
    <property type="match status" value="1"/>
</dbReference>
<comment type="caution">
    <text evidence="2">The sequence shown here is derived from an EMBL/GenBank/DDBJ whole genome shotgun (WGS) entry which is preliminary data.</text>
</comment>
<dbReference type="RefSeq" id="WP_349204101.1">
    <property type="nucleotide sequence ID" value="NZ_JBBMFN010000002.1"/>
</dbReference>
<dbReference type="EMBL" id="JBBMFN010000002">
    <property type="protein sequence ID" value="MEQ2464425.1"/>
    <property type="molecule type" value="Genomic_DNA"/>
</dbReference>
<accession>A0ABV1ETJ8</accession>
<dbReference type="Pfam" id="PF01928">
    <property type="entry name" value="CYTH"/>
    <property type="match status" value="1"/>
</dbReference>
<evidence type="ECO:0000313" key="3">
    <source>
        <dbReference type="Proteomes" id="UP001465426"/>
    </source>
</evidence>
<dbReference type="SUPFAM" id="SSF55154">
    <property type="entry name" value="CYTH-like phosphatases"/>
    <property type="match status" value="1"/>
</dbReference>
<dbReference type="PIRSF" id="PIRSF012526">
    <property type="entry name" value="CYTH_UCP012526"/>
    <property type="match status" value="1"/>
</dbReference>
<evidence type="ECO:0000259" key="1">
    <source>
        <dbReference type="PROSITE" id="PS51707"/>
    </source>
</evidence>
<dbReference type="Proteomes" id="UP001465426">
    <property type="component" value="Unassembled WGS sequence"/>
</dbReference>
<evidence type="ECO:0000313" key="2">
    <source>
        <dbReference type="EMBL" id="MEQ2464425.1"/>
    </source>
</evidence>
<proteinExistence type="predicted"/>
<dbReference type="PROSITE" id="PS51707">
    <property type="entry name" value="CYTH"/>
    <property type="match status" value="1"/>
</dbReference>
<sequence>MSQTQNIEIEFKNMLTKKEYELLLTHFHIQEGDLFEQENHYFDTSDFALKANHSALRIRKKNDGYELTLKQPHPDGLLETNKVLSKEESEAIFATGKINDEKISRLLVEMNIEPASILYFGSLRTIRAEKTIGNGLLVLDHSFYLKKEDYELEYEVSNREEGEIYFTELLSSLNIPVRKTKNKVRRFYEEKYKQK</sequence>
<name>A0ABV1ETJ8_9BACI</name>
<feature type="domain" description="CYTH" evidence="1">
    <location>
        <begin position="6"/>
        <end position="194"/>
    </location>
</feature>
<dbReference type="InterPro" id="IPR033469">
    <property type="entry name" value="CYTH-like_dom_sf"/>
</dbReference>
<dbReference type="InterPro" id="IPR023577">
    <property type="entry name" value="CYTH_domain"/>
</dbReference>
<dbReference type="SMART" id="SM01118">
    <property type="entry name" value="CYTH"/>
    <property type="match status" value="1"/>
</dbReference>
<organism evidence="2 3">
    <name type="scientific">Niallia hominis</name>
    <dbReference type="NCBI Taxonomy" id="3133173"/>
    <lineage>
        <taxon>Bacteria</taxon>
        <taxon>Bacillati</taxon>
        <taxon>Bacillota</taxon>
        <taxon>Bacilli</taxon>
        <taxon>Bacillales</taxon>
        <taxon>Bacillaceae</taxon>
        <taxon>Niallia</taxon>
    </lineage>
</organism>
<dbReference type="InterPro" id="IPR009195">
    <property type="entry name" value="Uncharacterised_YjbK"/>
</dbReference>